<feature type="compositionally biased region" description="Basic and acidic residues" evidence="1">
    <location>
        <begin position="37"/>
        <end position="49"/>
    </location>
</feature>
<dbReference type="AlphaFoldDB" id="A0A366KL76"/>
<name>A0A366KL76_9SPHI</name>
<dbReference type="RefSeq" id="WP_113951909.1">
    <property type="nucleotide sequence ID" value="NZ_QNQU01000037.1"/>
</dbReference>
<dbReference type="EMBL" id="QNQU01000037">
    <property type="protein sequence ID" value="RBQ02451.1"/>
    <property type="molecule type" value="Genomic_DNA"/>
</dbReference>
<dbReference type="OrthoDB" id="772855at2"/>
<reference evidence="2 3" key="1">
    <citation type="submission" date="2018-07" db="EMBL/GenBank/DDBJ databases">
        <title>A draft genome of a endophytic bacteria, a new species of Pedobacter.</title>
        <authorList>
            <person name="Zhang Z.D."/>
            <person name="Chen Z.J."/>
        </authorList>
    </citation>
    <scope>NUCLEOTIDE SEQUENCE [LARGE SCALE GENOMIC DNA]</scope>
    <source>
        <strain evidence="2 3">RS10</strain>
    </source>
</reference>
<accession>A0A366KL76</accession>
<sequence>MASLYQKLLIVLILLIAFAGRIAVSAVALPKIVKETVKESSSKSEKSETEENDEQAEEKIKLEDFISNGLIKINFLSIATLNNKLFSGDYRLVKCPLQTLKYPPKQA</sequence>
<proteinExistence type="predicted"/>
<feature type="region of interest" description="Disordered" evidence="1">
    <location>
        <begin position="37"/>
        <end position="57"/>
    </location>
</feature>
<dbReference type="Proteomes" id="UP000252081">
    <property type="component" value="Unassembled WGS sequence"/>
</dbReference>
<evidence type="ECO:0000313" key="3">
    <source>
        <dbReference type="Proteomes" id="UP000252081"/>
    </source>
</evidence>
<organism evidence="2 3">
    <name type="scientific">Pedobacter miscanthi</name>
    <dbReference type="NCBI Taxonomy" id="2259170"/>
    <lineage>
        <taxon>Bacteria</taxon>
        <taxon>Pseudomonadati</taxon>
        <taxon>Bacteroidota</taxon>
        <taxon>Sphingobacteriia</taxon>
        <taxon>Sphingobacteriales</taxon>
        <taxon>Sphingobacteriaceae</taxon>
        <taxon>Pedobacter</taxon>
    </lineage>
</organism>
<gene>
    <name evidence="2" type="ORF">DRW42_26655</name>
</gene>
<evidence type="ECO:0000256" key="1">
    <source>
        <dbReference type="SAM" id="MobiDB-lite"/>
    </source>
</evidence>
<comment type="caution">
    <text evidence="2">The sequence shown here is derived from an EMBL/GenBank/DDBJ whole genome shotgun (WGS) entry which is preliminary data.</text>
</comment>
<evidence type="ECO:0000313" key="2">
    <source>
        <dbReference type="EMBL" id="RBQ02451.1"/>
    </source>
</evidence>
<keyword evidence="3" id="KW-1185">Reference proteome</keyword>
<protein>
    <submittedName>
        <fullName evidence="2">Uncharacterized protein</fullName>
    </submittedName>
</protein>